<sequence length="54" mass="6457">MKHLWTAEDDEQSQEIRKETSSTRSKIYTKTNKLNKISPYINKTNYQLVSYSRC</sequence>
<proteinExistence type="predicted"/>
<name>A0A0B6ZPQ6_9EUPU</name>
<evidence type="ECO:0000313" key="2">
    <source>
        <dbReference type="EMBL" id="CEK70624.1"/>
    </source>
</evidence>
<evidence type="ECO:0000256" key="1">
    <source>
        <dbReference type="SAM" id="MobiDB-lite"/>
    </source>
</evidence>
<gene>
    <name evidence="2" type="primary">ORF74981</name>
</gene>
<accession>A0A0B6ZPQ6</accession>
<feature type="region of interest" description="Disordered" evidence="1">
    <location>
        <begin position="1"/>
        <end position="22"/>
    </location>
</feature>
<organism evidence="2">
    <name type="scientific">Arion vulgaris</name>
    <dbReference type="NCBI Taxonomy" id="1028688"/>
    <lineage>
        <taxon>Eukaryota</taxon>
        <taxon>Metazoa</taxon>
        <taxon>Spiralia</taxon>
        <taxon>Lophotrochozoa</taxon>
        <taxon>Mollusca</taxon>
        <taxon>Gastropoda</taxon>
        <taxon>Heterobranchia</taxon>
        <taxon>Euthyneura</taxon>
        <taxon>Panpulmonata</taxon>
        <taxon>Eupulmonata</taxon>
        <taxon>Stylommatophora</taxon>
        <taxon>Helicina</taxon>
        <taxon>Arionoidea</taxon>
        <taxon>Arionidae</taxon>
        <taxon>Arion</taxon>
    </lineage>
</organism>
<reference evidence="2" key="1">
    <citation type="submission" date="2014-12" db="EMBL/GenBank/DDBJ databases">
        <title>Insight into the proteome of Arion vulgaris.</title>
        <authorList>
            <person name="Aradska J."/>
            <person name="Bulat T."/>
            <person name="Smidak R."/>
            <person name="Sarate P."/>
            <person name="Gangsoo J."/>
            <person name="Sialana F."/>
            <person name="Bilban M."/>
            <person name="Lubec G."/>
        </authorList>
    </citation>
    <scope>NUCLEOTIDE SEQUENCE</scope>
    <source>
        <tissue evidence="2">Skin</tissue>
    </source>
</reference>
<protein>
    <submittedName>
        <fullName evidence="2">Uncharacterized protein</fullName>
    </submittedName>
</protein>
<dbReference type="EMBL" id="HACG01023759">
    <property type="protein sequence ID" value="CEK70624.1"/>
    <property type="molecule type" value="Transcribed_RNA"/>
</dbReference>
<dbReference type="AlphaFoldDB" id="A0A0B6ZPQ6"/>